<dbReference type="PATRIC" id="fig|29536.5.peg.1182"/>
<evidence type="ECO:0000256" key="1">
    <source>
        <dbReference type="SAM" id="SignalP"/>
    </source>
</evidence>
<evidence type="ECO:0000313" key="3">
    <source>
        <dbReference type="Proteomes" id="UP000093807"/>
    </source>
</evidence>
<keyword evidence="3" id="KW-1185">Reference proteome</keyword>
<keyword evidence="1" id="KW-0732">Signal</keyword>
<protein>
    <submittedName>
        <fullName evidence="2">Uncharacterized protein</fullName>
    </submittedName>
</protein>
<dbReference type="EMBL" id="JMTM01000034">
    <property type="protein sequence ID" value="OAZ04478.1"/>
    <property type="molecule type" value="Genomic_DNA"/>
</dbReference>
<dbReference type="AlphaFoldDB" id="A0A199XRU1"/>
<dbReference type="Proteomes" id="UP000093807">
    <property type="component" value="Unassembled WGS sequence"/>
</dbReference>
<dbReference type="OrthoDB" id="1375493at2"/>
<organism evidence="2 3">
    <name type="scientific">Flavobacterium succinicans</name>
    <dbReference type="NCBI Taxonomy" id="29536"/>
    <lineage>
        <taxon>Bacteria</taxon>
        <taxon>Pseudomonadati</taxon>
        <taxon>Bacteroidota</taxon>
        <taxon>Flavobacteriia</taxon>
        <taxon>Flavobacteriales</taxon>
        <taxon>Flavobacteriaceae</taxon>
        <taxon>Flavobacterium</taxon>
    </lineage>
</organism>
<gene>
    <name evidence="2" type="ORF">FLB_11240</name>
</gene>
<name>A0A199XRU1_9FLAO</name>
<evidence type="ECO:0000313" key="2">
    <source>
        <dbReference type="EMBL" id="OAZ04478.1"/>
    </source>
</evidence>
<feature type="signal peptide" evidence="1">
    <location>
        <begin position="1"/>
        <end position="20"/>
    </location>
</feature>
<reference evidence="2 3" key="1">
    <citation type="submission" date="2016-06" db="EMBL/GenBank/DDBJ databases">
        <title>Draft genome sequence of Flavobacterium succinicans strain DD5b.</title>
        <authorList>
            <person name="Poehlein A."/>
            <person name="Daniel R."/>
            <person name="Simeonova D.D."/>
        </authorList>
    </citation>
    <scope>NUCLEOTIDE SEQUENCE [LARGE SCALE GENOMIC DNA]</scope>
    <source>
        <strain evidence="2 3">DD5b</strain>
    </source>
</reference>
<sequence>MNRIKSFIILSLFFVFSSLASYSQNDCIVALLANDLSSSNPEFKTIVNKPNGFEAWKILQSESPSIRTDINELNLVSKNLEAIKSAKGYLNWKALKGAGSLAQNLKGALKTSYNKLIIAGLNAVEEGNIIKLFNSKKALVAEISNNRLIFKYEGWGKDIITNSEKTTTCIAKFDDILDAPGSKWIKNDLPEGAFGRGAENKAGINILDVDATTYDGLKVDAIKNLKKLGNNSPIESQIIAEANEIFWNRYNLPFLEQAFARGDDIRLLSEPGTLFSSTGFYQREIEVITQGWTKADGTFVEPLKTKYNYKFNDVTKTYEKIK</sequence>
<dbReference type="RefSeq" id="WP_064714970.1">
    <property type="nucleotide sequence ID" value="NZ_JMTM01000034.1"/>
</dbReference>
<proteinExistence type="predicted"/>
<accession>A0A199XRU1</accession>
<comment type="caution">
    <text evidence="2">The sequence shown here is derived from an EMBL/GenBank/DDBJ whole genome shotgun (WGS) entry which is preliminary data.</text>
</comment>
<feature type="chain" id="PRO_5008286848" evidence="1">
    <location>
        <begin position="21"/>
        <end position="322"/>
    </location>
</feature>